<name>A0A9Q9CQJ8_9FIRM</name>
<evidence type="ECO:0000313" key="9">
    <source>
        <dbReference type="Proteomes" id="UP001058072"/>
    </source>
</evidence>
<dbReference type="GO" id="GO:0000976">
    <property type="term" value="F:transcription cis-regulatory region binding"/>
    <property type="evidence" value="ECO:0007669"/>
    <property type="project" value="TreeGrafter"/>
</dbReference>
<keyword evidence="3 7" id="KW-0238">DNA-binding</keyword>
<evidence type="ECO:0000313" key="7">
    <source>
        <dbReference type="EMBL" id="UUF08122.1"/>
    </source>
</evidence>
<keyword evidence="8" id="KW-1185">Reference proteome</keyword>
<dbReference type="EMBL" id="CP071250">
    <property type="protein sequence ID" value="UUF08122.1"/>
    <property type="molecule type" value="Genomic_DNA"/>
</dbReference>
<evidence type="ECO:0000259" key="5">
    <source>
        <dbReference type="PROSITE" id="PS50932"/>
    </source>
</evidence>
<dbReference type="InterPro" id="IPR000843">
    <property type="entry name" value="HTH_LacI"/>
</dbReference>
<dbReference type="PANTHER" id="PTHR30146:SF95">
    <property type="entry name" value="RIBOSE OPERON REPRESSOR"/>
    <property type="match status" value="1"/>
</dbReference>
<dbReference type="PROSITE" id="PS50932">
    <property type="entry name" value="HTH_LACI_2"/>
    <property type="match status" value="1"/>
</dbReference>
<organism evidence="7 9">
    <name type="scientific">Turicibacter bilis</name>
    <dbReference type="NCBI Taxonomy" id="2735723"/>
    <lineage>
        <taxon>Bacteria</taxon>
        <taxon>Bacillati</taxon>
        <taxon>Bacillota</taxon>
        <taxon>Erysipelotrichia</taxon>
        <taxon>Erysipelotrichales</taxon>
        <taxon>Turicibacteraceae</taxon>
        <taxon>Turicibacter</taxon>
    </lineage>
</organism>
<feature type="domain" description="HTH lacI-type" evidence="5">
    <location>
        <begin position="2"/>
        <end position="55"/>
    </location>
</feature>
<dbReference type="PRINTS" id="PR00036">
    <property type="entry name" value="HTHLACI"/>
</dbReference>
<dbReference type="PROSITE" id="PS00356">
    <property type="entry name" value="HTH_LACI_1"/>
    <property type="match status" value="1"/>
</dbReference>
<sequence length="330" mass="37407">MSTIKEVAKRAGVSVGTVSKVINNIEVKPKTKQAVELAIKELNYQPNVYARGLKVSRTNTVALILPTVWHPFFGELAYNIEKNLRQHEYKMILCNSEGDYLTELSYLTMAKQNQVDGIIAITYSDIEHYVSSNIPLISIDRFFNDEVPYVSSDNFLGGQLAAKHLDEAGCQSLCFIGAGSKKENTTRNRKKGFIDYCEKYQKTYEIFDLIGSQSEFHEKMEQFLLEKIIKEHSIDGIFAVTDAYALEVINFLEKHQISIPDDVQIIGFDGVKSSKHDQIEISTIRQPIEEIAKESVAAIIHLINKETIEKEILLPVHFIQGNTTKRQKDS</sequence>
<protein>
    <submittedName>
        <fullName evidence="7">LacI family DNA-binding transcriptional regulator</fullName>
    </submittedName>
</protein>
<dbReference type="PANTHER" id="PTHR30146">
    <property type="entry name" value="LACI-RELATED TRANSCRIPTIONAL REPRESSOR"/>
    <property type="match status" value="1"/>
</dbReference>
<dbReference type="Pfam" id="PF13377">
    <property type="entry name" value="Peripla_BP_3"/>
    <property type="match status" value="1"/>
</dbReference>
<evidence type="ECO:0000256" key="1">
    <source>
        <dbReference type="ARBA" id="ARBA00022491"/>
    </source>
</evidence>
<keyword evidence="1" id="KW-0678">Repressor</keyword>
<dbReference type="GO" id="GO:0003700">
    <property type="term" value="F:DNA-binding transcription factor activity"/>
    <property type="evidence" value="ECO:0007669"/>
    <property type="project" value="TreeGrafter"/>
</dbReference>
<dbReference type="SMART" id="SM00354">
    <property type="entry name" value="HTH_LACI"/>
    <property type="match status" value="1"/>
</dbReference>
<dbReference type="Pfam" id="PF00356">
    <property type="entry name" value="LacI"/>
    <property type="match status" value="1"/>
</dbReference>
<keyword evidence="2" id="KW-0805">Transcription regulation</keyword>
<dbReference type="Gene3D" id="1.10.260.40">
    <property type="entry name" value="lambda repressor-like DNA-binding domains"/>
    <property type="match status" value="1"/>
</dbReference>
<evidence type="ECO:0000256" key="4">
    <source>
        <dbReference type="ARBA" id="ARBA00023163"/>
    </source>
</evidence>
<evidence type="ECO:0000313" key="8">
    <source>
        <dbReference type="Proteomes" id="UP001058016"/>
    </source>
</evidence>
<dbReference type="RefSeq" id="WP_068758918.1">
    <property type="nucleotide sequence ID" value="NZ_CP071249.1"/>
</dbReference>
<evidence type="ECO:0000256" key="3">
    <source>
        <dbReference type="ARBA" id="ARBA00023125"/>
    </source>
</evidence>
<reference evidence="7 8" key="1">
    <citation type="submission" date="2021-03" db="EMBL/GenBank/DDBJ databases">
        <title>Comparative Genomics and Metabolomics in the genus Turicibacter.</title>
        <authorList>
            <person name="Maki J."/>
            <person name="Looft T."/>
        </authorList>
    </citation>
    <scope>NUCLEOTIDE SEQUENCE</scope>
    <source>
        <strain evidence="7">ISU324</strain>
        <strain evidence="6 8">MMM721</strain>
    </source>
</reference>
<proteinExistence type="predicted"/>
<dbReference type="InterPro" id="IPR010982">
    <property type="entry name" value="Lambda_DNA-bd_dom_sf"/>
</dbReference>
<dbReference type="Proteomes" id="UP001058016">
    <property type="component" value="Chromosome"/>
</dbReference>
<dbReference type="Gene3D" id="3.40.50.2300">
    <property type="match status" value="2"/>
</dbReference>
<dbReference type="InterPro" id="IPR028082">
    <property type="entry name" value="Peripla_BP_I"/>
</dbReference>
<dbReference type="InterPro" id="IPR046335">
    <property type="entry name" value="LacI/GalR-like_sensor"/>
</dbReference>
<dbReference type="CDD" id="cd01392">
    <property type="entry name" value="HTH_LacI"/>
    <property type="match status" value="1"/>
</dbReference>
<accession>A0A9Q9CQJ8</accession>
<gene>
    <name evidence="6" type="ORF">J0J69_04795</name>
    <name evidence="7" type="ORF">J0J70_10985</name>
</gene>
<dbReference type="CDD" id="cd06291">
    <property type="entry name" value="PBP1_Qymf-like"/>
    <property type="match status" value="1"/>
</dbReference>
<dbReference type="SUPFAM" id="SSF47413">
    <property type="entry name" value="lambda repressor-like DNA-binding domains"/>
    <property type="match status" value="1"/>
</dbReference>
<dbReference type="EMBL" id="CP071249">
    <property type="protein sequence ID" value="UUF06896.1"/>
    <property type="molecule type" value="Genomic_DNA"/>
</dbReference>
<dbReference type="Proteomes" id="UP001058072">
    <property type="component" value="Chromosome"/>
</dbReference>
<evidence type="ECO:0000256" key="2">
    <source>
        <dbReference type="ARBA" id="ARBA00023015"/>
    </source>
</evidence>
<dbReference type="AlphaFoldDB" id="A0A9Q9CQJ8"/>
<keyword evidence="4" id="KW-0804">Transcription</keyword>
<evidence type="ECO:0000313" key="6">
    <source>
        <dbReference type="EMBL" id="UUF06896.1"/>
    </source>
</evidence>
<dbReference type="SUPFAM" id="SSF53822">
    <property type="entry name" value="Periplasmic binding protein-like I"/>
    <property type="match status" value="1"/>
</dbReference>